<evidence type="ECO:0000313" key="1">
    <source>
        <dbReference type="EMBL" id="CAD2202871.1"/>
    </source>
</evidence>
<protein>
    <submittedName>
        <fullName evidence="1">Uncharacterized protein</fullName>
    </submittedName>
</protein>
<proteinExistence type="predicted"/>
<reference evidence="1 2" key="1">
    <citation type="submission" date="2020-08" db="EMBL/GenBank/DDBJ databases">
        <authorList>
            <person name="Koutsovoulos G."/>
            <person name="Danchin GJ E."/>
        </authorList>
    </citation>
    <scope>NUCLEOTIDE SEQUENCE [LARGE SCALE GENOMIC DNA]</scope>
</reference>
<organism evidence="1 2">
    <name type="scientific">Meloidogyne enterolobii</name>
    <name type="common">Root-knot nematode worm</name>
    <name type="synonym">Meloidogyne mayaguensis</name>
    <dbReference type="NCBI Taxonomy" id="390850"/>
    <lineage>
        <taxon>Eukaryota</taxon>
        <taxon>Metazoa</taxon>
        <taxon>Ecdysozoa</taxon>
        <taxon>Nematoda</taxon>
        <taxon>Chromadorea</taxon>
        <taxon>Rhabditida</taxon>
        <taxon>Tylenchina</taxon>
        <taxon>Tylenchomorpha</taxon>
        <taxon>Tylenchoidea</taxon>
        <taxon>Meloidogynidae</taxon>
        <taxon>Meloidogyninae</taxon>
        <taxon>Meloidogyne</taxon>
    </lineage>
</organism>
<accession>A0A6V7XUF3</accession>
<comment type="caution">
    <text evidence="1">The sequence shown here is derived from an EMBL/GenBank/DDBJ whole genome shotgun (WGS) entry which is preliminary data.</text>
</comment>
<name>A0A6V7XUF3_MELEN</name>
<dbReference type="EMBL" id="CAJEWN010002272">
    <property type="protein sequence ID" value="CAD2202871.1"/>
    <property type="molecule type" value="Genomic_DNA"/>
</dbReference>
<gene>
    <name evidence="1" type="ORF">MENT_LOCUS56525</name>
</gene>
<sequence length="50" mass="5810">MIQFLFQVLVDKKSFIIFTRYDMSKVTQLEIKGAIDVINVTLVSCENKEL</sequence>
<dbReference type="OrthoDB" id="6251307at2759"/>
<dbReference type="Proteomes" id="UP000580250">
    <property type="component" value="Unassembled WGS sequence"/>
</dbReference>
<dbReference type="AlphaFoldDB" id="A0A6V7XUF3"/>
<evidence type="ECO:0000313" key="2">
    <source>
        <dbReference type="Proteomes" id="UP000580250"/>
    </source>
</evidence>